<proteinExistence type="predicted"/>
<reference evidence="4" key="1">
    <citation type="submission" date="2021-01" db="EMBL/GenBank/DDBJ databases">
        <title>Caligus Genome Assembly.</title>
        <authorList>
            <person name="Gallardo-Escarate C."/>
        </authorList>
    </citation>
    <scope>NUCLEOTIDE SEQUENCE [LARGE SCALE GENOMIC DNA]</scope>
</reference>
<evidence type="ECO:0000313" key="3">
    <source>
        <dbReference type="EMBL" id="QQP50521.1"/>
    </source>
</evidence>
<keyword evidence="2" id="KW-0732">Signal</keyword>
<gene>
    <name evidence="3" type="ORF">FKW44_011545</name>
</gene>
<accession>A0A7T8HIS8</accession>
<dbReference type="Proteomes" id="UP000595437">
    <property type="component" value="Chromosome 7"/>
</dbReference>
<dbReference type="AlphaFoldDB" id="A0A7T8HIS8"/>
<sequence length="169" mass="17581">MNGLILTGAILASCLVVSDATIIFAAPAAAAVATVAVGPALASLAILKAAAIKGLIVGSFLAGGRGKRSTTDLETLLLSASQKDSTDCAKKLVCEVNGLSPAVLQSEEAMIARLFNANSLDLSKATVEFDLAAQIGKRVGKEQCSIIYERCPHDRQKLVQIFRSPNLVQ</sequence>
<dbReference type="EMBL" id="CP045896">
    <property type="protein sequence ID" value="QQP50521.1"/>
    <property type="molecule type" value="Genomic_DNA"/>
</dbReference>
<feature type="transmembrane region" description="Helical" evidence="1">
    <location>
        <begin position="40"/>
        <end position="62"/>
    </location>
</feature>
<evidence type="ECO:0000313" key="4">
    <source>
        <dbReference type="Proteomes" id="UP000595437"/>
    </source>
</evidence>
<feature type="chain" id="PRO_5031035469" evidence="2">
    <location>
        <begin position="21"/>
        <end position="169"/>
    </location>
</feature>
<evidence type="ECO:0000256" key="2">
    <source>
        <dbReference type="SAM" id="SignalP"/>
    </source>
</evidence>
<keyword evidence="1" id="KW-0472">Membrane</keyword>
<keyword evidence="4" id="KW-1185">Reference proteome</keyword>
<name>A0A7T8HIS8_CALRO</name>
<organism evidence="3 4">
    <name type="scientific">Caligus rogercresseyi</name>
    <name type="common">Sea louse</name>
    <dbReference type="NCBI Taxonomy" id="217165"/>
    <lineage>
        <taxon>Eukaryota</taxon>
        <taxon>Metazoa</taxon>
        <taxon>Ecdysozoa</taxon>
        <taxon>Arthropoda</taxon>
        <taxon>Crustacea</taxon>
        <taxon>Multicrustacea</taxon>
        <taxon>Hexanauplia</taxon>
        <taxon>Copepoda</taxon>
        <taxon>Siphonostomatoida</taxon>
        <taxon>Caligidae</taxon>
        <taxon>Caligus</taxon>
    </lineage>
</organism>
<evidence type="ECO:0000256" key="1">
    <source>
        <dbReference type="SAM" id="Phobius"/>
    </source>
</evidence>
<keyword evidence="1" id="KW-1133">Transmembrane helix</keyword>
<protein>
    <submittedName>
        <fullName evidence="3">Uncharacterized protein</fullName>
    </submittedName>
</protein>
<feature type="signal peptide" evidence="2">
    <location>
        <begin position="1"/>
        <end position="20"/>
    </location>
</feature>
<keyword evidence="1" id="KW-0812">Transmembrane</keyword>
<dbReference type="OrthoDB" id="6365491at2759"/>